<evidence type="ECO:0000256" key="3">
    <source>
        <dbReference type="ARBA" id="ARBA00022692"/>
    </source>
</evidence>
<evidence type="ECO:0000256" key="5">
    <source>
        <dbReference type="ARBA" id="ARBA00023136"/>
    </source>
</evidence>
<feature type="transmembrane region" description="Helical" evidence="6">
    <location>
        <begin position="272"/>
        <end position="294"/>
    </location>
</feature>
<dbReference type="InterPro" id="IPR051449">
    <property type="entry name" value="ABC-2_transporter_component"/>
</dbReference>
<protein>
    <submittedName>
        <fullName evidence="8">ABC transporter permease</fullName>
    </submittedName>
</protein>
<feature type="domain" description="ABC-2 type transporter transmembrane" evidence="7">
    <location>
        <begin position="25"/>
        <end position="361"/>
    </location>
</feature>
<dbReference type="InterPro" id="IPR013525">
    <property type="entry name" value="ABC2_TM"/>
</dbReference>
<evidence type="ECO:0000256" key="2">
    <source>
        <dbReference type="ARBA" id="ARBA00022475"/>
    </source>
</evidence>
<keyword evidence="5 6" id="KW-0472">Membrane</keyword>
<feature type="transmembrane region" description="Helical" evidence="6">
    <location>
        <begin position="25"/>
        <end position="46"/>
    </location>
</feature>
<organism evidence="8 9">
    <name type="scientific">Palleronia caenipelagi</name>
    <dbReference type="NCBI Taxonomy" id="2489174"/>
    <lineage>
        <taxon>Bacteria</taxon>
        <taxon>Pseudomonadati</taxon>
        <taxon>Pseudomonadota</taxon>
        <taxon>Alphaproteobacteria</taxon>
        <taxon>Rhodobacterales</taxon>
        <taxon>Roseobacteraceae</taxon>
        <taxon>Palleronia</taxon>
    </lineage>
</organism>
<evidence type="ECO:0000256" key="6">
    <source>
        <dbReference type="SAM" id="Phobius"/>
    </source>
</evidence>
<reference evidence="8 9" key="1">
    <citation type="submission" date="2019-06" db="EMBL/GenBank/DDBJ databases">
        <title>Paenimaribius caenipelagi gen. nov., sp. nov., isolated from a tidal flat.</title>
        <authorList>
            <person name="Yoon J.-H."/>
        </authorList>
    </citation>
    <scope>NUCLEOTIDE SEQUENCE [LARGE SCALE GENOMIC DNA]</scope>
    <source>
        <strain evidence="8 9">JBTF-M29</strain>
    </source>
</reference>
<comment type="subcellular location">
    <subcellularLocation>
        <location evidence="1">Cell membrane</location>
        <topology evidence="1">Multi-pass membrane protein</topology>
    </subcellularLocation>
</comment>
<dbReference type="AlphaFoldDB" id="A0A547QA75"/>
<dbReference type="Proteomes" id="UP000318590">
    <property type="component" value="Unassembled WGS sequence"/>
</dbReference>
<dbReference type="GO" id="GO:0140359">
    <property type="term" value="F:ABC-type transporter activity"/>
    <property type="evidence" value="ECO:0007669"/>
    <property type="project" value="InterPro"/>
</dbReference>
<feature type="transmembrane region" description="Helical" evidence="6">
    <location>
        <begin position="191"/>
        <end position="215"/>
    </location>
</feature>
<evidence type="ECO:0000256" key="4">
    <source>
        <dbReference type="ARBA" id="ARBA00022989"/>
    </source>
</evidence>
<keyword evidence="9" id="KW-1185">Reference proteome</keyword>
<keyword evidence="4 6" id="KW-1133">Transmembrane helix</keyword>
<feature type="transmembrane region" description="Helical" evidence="6">
    <location>
        <begin position="236"/>
        <end position="260"/>
    </location>
</feature>
<dbReference type="GO" id="GO:0005886">
    <property type="term" value="C:plasma membrane"/>
    <property type="evidence" value="ECO:0007669"/>
    <property type="project" value="UniProtKB-SubCell"/>
</dbReference>
<comment type="caution">
    <text evidence="8">The sequence shown here is derived from an EMBL/GenBank/DDBJ whole genome shotgun (WGS) entry which is preliminary data.</text>
</comment>
<name>A0A547QA75_9RHOB</name>
<keyword evidence="3 6" id="KW-0812">Transmembrane</keyword>
<sequence length="406" mass="44540">MKTTQRTGFGLILRREWRWFWRRKVLWALATYIPLGMFAFLAVSFWHGVATSLPIAVLDNDNTQLSRTISTRIDASPTVEIVTKVYDLNEAKRNIRGGTVYGVIVIPEHFSRDIMMGRQPEMTLFYNTQMLSAGNQVAKAFQEVLPALALEAQGLARLSKGMTTKQAAAAVNPIPIQSHALFNPAFDYSHFILAGIIVAVLELTIALAAALTIILDMAIDPKLRVVRRMGNGVFQVILAKQLIIFVFSCLVYGICDAIMFSVYDLPLEGSGGLLLASTLLFIIAAQLFGVFWAVLLKSDSALAPTGMILAPAFGYLGVSFPREAMSGFSLGFSYVIPGKAHIPVRFDQTLRGAPVEFSMPAFREQLIYIAIITLIIAILLALHLRRSKDSEEEAETTAPAGQPGEA</sequence>
<evidence type="ECO:0000313" key="9">
    <source>
        <dbReference type="Proteomes" id="UP000318590"/>
    </source>
</evidence>
<feature type="transmembrane region" description="Helical" evidence="6">
    <location>
        <begin position="301"/>
        <end position="320"/>
    </location>
</feature>
<evidence type="ECO:0000313" key="8">
    <source>
        <dbReference type="EMBL" id="TRD23295.1"/>
    </source>
</evidence>
<dbReference type="PANTHER" id="PTHR30294">
    <property type="entry name" value="MEMBRANE COMPONENT OF ABC TRANSPORTER YHHJ-RELATED"/>
    <property type="match status" value="1"/>
</dbReference>
<dbReference type="EMBL" id="VFSV01000002">
    <property type="protein sequence ID" value="TRD23295.1"/>
    <property type="molecule type" value="Genomic_DNA"/>
</dbReference>
<gene>
    <name evidence="8" type="ORF">FEV53_01685</name>
</gene>
<evidence type="ECO:0000256" key="1">
    <source>
        <dbReference type="ARBA" id="ARBA00004651"/>
    </source>
</evidence>
<dbReference type="Pfam" id="PF12698">
    <property type="entry name" value="ABC2_membrane_3"/>
    <property type="match status" value="1"/>
</dbReference>
<dbReference type="OrthoDB" id="9784671at2"/>
<dbReference type="PANTHER" id="PTHR30294:SF47">
    <property type="entry name" value="INNER MEMBRANE TRANSPORT PERMEASE YHHJ"/>
    <property type="match status" value="1"/>
</dbReference>
<dbReference type="Gene3D" id="3.40.1710.10">
    <property type="entry name" value="abc type-2 transporter like domain"/>
    <property type="match status" value="1"/>
</dbReference>
<feature type="transmembrane region" description="Helical" evidence="6">
    <location>
        <begin position="366"/>
        <end position="384"/>
    </location>
</feature>
<evidence type="ECO:0000259" key="7">
    <source>
        <dbReference type="Pfam" id="PF12698"/>
    </source>
</evidence>
<dbReference type="RefSeq" id="WP_142833086.1">
    <property type="nucleotide sequence ID" value="NZ_VFSV01000002.1"/>
</dbReference>
<keyword evidence="2" id="KW-1003">Cell membrane</keyword>
<proteinExistence type="predicted"/>
<accession>A0A547QA75</accession>